<dbReference type="Pfam" id="PF01890">
    <property type="entry name" value="CbiG_C"/>
    <property type="match status" value="1"/>
</dbReference>
<proteinExistence type="predicted"/>
<dbReference type="AlphaFoldDB" id="A0A418ZT39"/>
<dbReference type="GO" id="GO:0009236">
    <property type="term" value="P:cobalamin biosynthetic process"/>
    <property type="evidence" value="ECO:0007669"/>
    <property type="project" value="InterPro"/>
</dbReference>
<gene>
    <name evidence="2" type="ORF">D3P05_22485</name>
</gene>
<sequence>MRIAGIGCREGAPLAALTAALEAAEAVAGRAVAIATIAARAPEARALAEARRLPLRIVPVADVATPTQSPRILALHGTGSVAEAAALAAAGPGARILARRVASACGRATAAIAITEQSEDQP</sequence>
<dbReference type="SUPFAM" id="SSF159664">
    <property type="entry name" value="CobE/GbiG C-terminal domain-like"/>
    <property type="match status" value="1"/>
</dbReference>
<dbReference type="RefSeq" id="WP_119900985.1">
    <property type="nucleotide sequence ID" value="NZ_QNRC01000001.1"/>
</dbReference>
<dbReference type="Gene3D" id="3.30.420.180">
    <property type="entry name" value="CobE/GbiG C-terminal domain"/>
    <property type="match status" value="1"/>
</dbReference>
<organism evidence="2 3">
    <name type="scientific">Paracoccus siganidrum</name>
    <dbReference type="NCBI Taxonomy" id="1276757"/>
    <lineage>
        <taxon>Bacteria</taxon>
        <taxon>Pseudomonadati</taxon>
        <taxon>Pseudomonadota</taxon>
        <taxon>Alphaproteobacteria</taxon>
        <taxon>Rhodobacterales</taxon>
        <taxon>Paracoccaceae</taxon>
        <taxon>Paracoccus</taxon>
    </lineage>
</organism>
<dbReference type="GO" id="GO:0032259">
    <property type="term" value="P:methylation"/>
    <property type="evidence" value="ECO:0007669"/>
    <property type="project" value="UniProtKB-KW"/>
</dbReference>
<name>A0A418ZT39_9RHOB</name>
<keyword evidence="2" id="KW-0489">Methyltransferase</keyword>
<dbReference type="InterPro" id="IPR002750">
    <property type="entry name" value="CobE/GbiG_C"/>
</dbReference>
<dbReference type="GO" id="GO:0008168">
    <property type="term" value="F:methyltransferase activity"/>
    <property type="evidence" value="ECO:0007669"/>
    <property type="project" value="UniProtKB-KW"/>
</dbReference>
<reference evidence="3" key="1">
    <citation type="submission" date="2018-09" db="EMBL/GenBank/DDBJ databases">
        <title>Paracoccus onubensis nov. sp. a moderate halophilic bacterium isolated from Gruta de las Maravillas (Aracena, Spain).</title>
        <authorList>
            <person name="Jurado V."/>
            <person name="Gutierrez-Patricio S."/>
            <person name="Gonzalez-Pimentel J.L."/>
            <person name="Miller A.Z."/>
            <person name="Laiz L."/>
            <person name="Saiz-Jimenez C."/>
        </authorList>
    </citation>
    <scope>NUCLEOTIDE SEQUENCE [LARGE SCALE GENOMIC DNA]</scope>
    <source>
        <strain evidence="3">DSM 26381</strain>
    </source>
</reference>
<evidence type="ECO:0000313" key="3">
    <source>
        <dbReference type="Proteomes" id="UP000283587"/>
    </source>
</evidence>
<dbReference type="Proteomes" id="UP000283587">
    <property type="component" value="Unassembled WGS sequence"/>
</dbReference>
<keyword evidence="2" id="KW-0808">Transferase</keyword>
<feature type="domain" description="CobE/GbiG C-terminal" evidence="1">
    <location>
        <begin position="3"/>
        <end position="113"/>
    </location>
</feature>
<dbReference type="EMBL" id="QZEW01000163">
    <property type="protein sequence ID" value="RJL01166.1"/>
    <property type="molecule type" value="Genomic_DNA"/>
</dbReference>
<comment type="caution">
    <text evidence="2">The sequence shown here is derived from an EMBL/GenBank/DDBJ whole genome shotgun (WGS) entry which is preliminary data.</text>
</comment>
<evidence type="ECO:0000313" key="2">
    <source>
        <dbReference type="EMBL" id="RJL01166.1"/>
    </source>
</evidence>
<protein>
    <submittedName>
        <fullName evidence="2">Precorrin methylase</fullName>
    </submittedName>
</protein>
<evidence type="ECO:0000259" key="1">
    <source>
        <dbReference type="Pfam" id="PF01890"/>
    </source>
</evidence>
<keyword evidence="3" id="KW-1185">Reference proteome</keyword>
<dbReference type="InterPro" id="IPR036518">
    <property type="entry name" value="CobE/GbiG_C_sf"/>
</dbReference>
<accession>A0A418ZT39</accession>